<dbReference type="OMA" id="NERHDQE"/>
<dbReference type="RefSeq" id="XP_002115735.1">
    <property type="nucleotide sequence ID" value="XM_002115699.1"/>
</dbReference>
<evidence type="ECO:0000313" key="6">
    <source>
        <dbReference type="EMBL" id="EDV21587.1"/>
    </source>
</evidence>
<accession>B3S6A1</accession>
<keyword evidence="3" id="KW-0342">GTP-binding</keyword>
<dbReference type="GO" id="GO:0005525">
    <property type="term" value="F:GTP binding"/>
    <property type="evidence" value="ECO:0007669"/>
    <property type="project" value="UniProtKB-KW"/>
</dbReference>
<dbReference type="Gene3D" id="3.40.50.300">
    <property type="entry name" value="P-loop containing nucleotide triphosphate hydrolases"/>
    <property type="match status" value="1"/>
</dbReference>
<dbReference type="AlphaFoldDB" id="B3S6A1"/>
<evidence type="ECO:0000256" key="2">
    <source>
        <dbReference type="ARBA" id="ARBA00022741"/>
    </source>
</evidence>
<proteinExistence type="inferred from homology"/>
<dbReference type="OrthoDB" id="275177at2759"/>
<sequence>MVGPCDSGKSVIANSLAEATDLTGGNYRPTKGVRILEFECNGLRNSSNRTLKADVELWDCSGNSDYESCWPAMWKDTHGVIIVYNPDNLDHNGEISKWYTHFISQQGLRDSQCMLFAHLKPDGSKQVVDLTGSLSRLKCVHTSMEDRPEVIRQEFRTFLTHVWEAWAAKRDQEELSIVNN</sequence>
<protein>
    <recommendedName>
        <fullName evidence="4">Intraflagellar transport protein 22 homolog</fullName>
    </recommendedName>
    <alternativeName>
        <fullName evidence="5">Rab-like protein 5</fullName>
    </alternativeName>
</protein>
<evidence type="ECO:0000256" key="3">
    <source>
        <dbReference type="ARBA" id="ARBA00023134"/>
    </source>
</evidence>
<dbReference type="eggNOG" id="ENOG502RXD4">
    <property type="taxonomic scope" value="Eukaryota"/>
</dbReference>
<dbReference type="CTD" id="6757082"/>
<dbReference type="GO" id="GO:0006886">
    <property type="term" value="P:intracellular protein transport"/>
    <property type="evidence" value="ECO:0000318"/>
    <property type="project" value="GO_Central"/>
</dbReference>
<evidence type="ECO:0000313" key="7">
    <source>
        <dbReference type="Proteomes" id="UP000009022"/>
    </source>
</evidence>
<dbReference type="PhylomeDB" id="B3S6A1"/>
<name>B3S6A1_TRIAD</name>
<reference evidence="6 7" key="1">
    <citation type="journal article" date="2008" name="Nature">
        <title>The Trichoplax genome and the nature of placozoans.</title>
        <authorList>
            <person name="Srivastava M."/>
            <person name="Begovic E."/>
            <person name="Chapman J."/>
            <person name="Putnam N.H."/>
            <person name="Hellsten U."/>
            <person name="Kawashima T."/>
            <person name="Kuo A."/>
            <person name="Mitros T."/>
            <person name="Salamov A."/>
            <person name="Carpenter M.L."/>
            <person name="Signorovitch A.Y."/>
            <person name="Moreno M.A."/>
            <person name="Kamm K."/>
            <person name="Grimwood J."/>
            <person name="Schmutz J."/>
            <person name="Shapiro H."/>
            <person name="Grigoriev I.V."/>
            <person name="Buss L.W."/>
            <person name="Schierwater B."/>
            <person name="Dellaporta S.L."/>
            <person name="Rokhsar D.S."/>
        </authorList>
    </citation>
    <scope>NUCLEOTIDE SEQUENCE [LARGE SCALE GENOMIC DNA]</scope>
    <source>
        <strain evidence="6 7">Grell-BS-1999</strain>
    </source>
</reference>
<dbReference type="InParanoid" id="B3S6A1"/>
<dbReference type="SUPFAM" id="SSF52540">
    <property type="entry name" value="P-loop containing nucleoside triphosphate hydrolases"/>
    <property type="match status" value="1"/>
</dbReference>
<dbReference type="FunCoup" id="B3S6A1">
    <property type="interactions" value="597"/>
</dbReference>
<organism evidence="6 7">
    <name type="scientific">Trichoplax adhaerens</name>
    <name type="common">Trichoplax reptans</name>
    <dbReference type="NCBI Taxonomy" id="10228"/>
    <lineage>
        <taxon>Eukaryota</taxon>
        <taxon>Metazoa</taxon>
        <taxon>Placozoa</taxon>
        <taxon>Uniplacotomia</taxon>
        <taxon>Trichoplacea</taxon>
        <taxon>Trichoplacidae</taxon>
        <taxon>Trichoplax</taxon>
    </lineage>
</organism>
<gene>
    <name evidence="6" type="ORF">TRIADDRAFT_59732</name>
</gene>
<comment type="similarity">
    <text evidence="1">Belongs to the small GTPase superfamily. Rab family.</text>
</comment>
<dbReference type="GO" id="GO:0030990">
    <property type="term" value="C:intraciliary transport particle"/>
    <property type="evidence" value="ECO:0007669"/>
    <property type="project" value="UniProtKB-ARBA"/>
</dbReference>
<evidence type="ECO:0000256" key="1">
    <source>
        <dbReference type="ARBA" id="ARBA00006270"/>
    </source>
</evidence>
<dbReference type="InterPro" id="IPR027417">
    <property type="entry name" value="P-loop_NTPase"/>
</dbReference>
<dbReference type="KEGG" id="tad:TRIADDRAFT_59732"/>
<dbReference type="Pfam" id="PF08477">
    <property type="entry name" value="Roc"/>
    <property type="match status" value="1"/>
</dbReference>
<evidence type="ECO:0000256" key="5">
    <source>
        <dbReference type="ARBA" id="ARBA00041562"/>
    </source>
</evidence>
<keyword evidence="7" id="KW-1185">Reference proteome</keyword>
<dbReference type="HOGENOM" id="CLU_096604_0_0_1"/>
<keyword evidence="2" id="KW-0547">Nucleotide-binding</keyword>
<dbReference type="EMBL" id="DS985252">
    <property type="protein sequence ID" value="EDV21587.1"/>
    <property type="molecule type" value="Genomic_DNA"/>
</dbReference>
<evidence type="ECO:0000256" key="4">
    <source>
        <dbReference type="ARBA" id="ARBA00040799"/>
    </source>
</evidence>
<dbReference type="FunFam" id="3.40.50.300:FF:001100">
    <property type="entry name" value="intraflagellar transport protein 22 homolog"/>
    <property type="match status" value="1"/>
</dbReference>
<dbReference type="GeneID" id="6757082"/>
<dbReference type="GO" id="GO:0005929">
    <property type="term" value="C:cilium"/>
    <property type="evidence" value="ECO:0007669"/>
    <property type="project" value="UniProtKB-ARBA"/>
</dbReference>
<dbReference type="Proteomes" id="UP000009022">
    <property type="component" value="Unassembled WGS sequence"/>
</dbReference>
<dbReference type="GO" id="GO:0012505">
    <property type="term" value="C:endomembrane system"/>
    <property type="evidence" value="ECO:0000318"/>
    <property type="project" value="GO_Central"/>
</dbReference>
<dbReference type="GO" id="GO:0003924">
    <property type="term" value="F:GTPase activity"/>
    <property type="evidence" value="ECO:0000318"/>
    <property type="project" value="GO_Central"/>
</dbReference>
<dbReference type="STRING" id="10228.B3S6A1"/>